<reference evidence="1" key="1">
    <citation type="journal article" date="2015" name="Nature">
        <title>Complex archaea that bridge the gap between prokaryotes and eukaryotes.</title>
        <authorList>
            <person name="Spang A."/>
            <person name="Saw J.H."/>
            <person name="Jorgensen S.L."/>
            <person name="Zaremba-Niedzwiedzka K."/>
            <person name="Martijn J."/>
            <person name="Lind A.E."/>
            <person name="van Eijk R."/>
            <person name="Schleper C."/>
            <person name="Guy L."/>
            <person name="Ettema T.J."/>
        </authorList>
    </citation>
    <scope>NUCLEOTIDE SEQUENCE</scope>
</reference>
<protein>
    <submittedName>
        <fullName evidence="1">Uncharacterized protein</fullName>
    </submittedName>
</protein>
<evidence type="ECO:0000313" key="1">
    <source>
        <dbReference type="EMBL" id="KKL12827.1"/>
    </source>
</evidence>
<organism evidence="1">
    <name type="scientific">marine sediment metagenome</name>
    <dbReference type="NCBI Taxonomy" id="412755"/>
    <lineage>
        <taxon>unclassified sequences</taxon>
        <taxon>metagenomes</taxon>
        <taxon>ecological metagenomes</taxon>
    </lineage>
</organism>
<gene>
    <name evidence="1" type="ORF">LCGC14_2531830</name>
</gene>
<dbReference type="EMBL" id="LAZR01041107">
    <property type="protein sequence ID" value="KKL12827.1"/>
    <property type="molecule type" value="Genomic_DNA"/>
</dbReference>
<name>A0A0F9BG64_9ZZZZ</name>
<accession>A0A0F9BG64</accession>
<proteinExistence type="predicted"/>
<sequence length="56" mass="6239">MVGPQPLFRVFRIRATGGGFPRGEAIGSNALMTWDSAWDYSFNLSQKGYTTWVEPA</sequence>
<dbReference type="AlphaFoldDB" id="A0A0F9BG64"/>
<comment type="caution">
    <text evidence="1">The sequence shown here is derived from an EMBL/GenBank/DDBJ whole genome shotgun (WGS) entry which is preliminary data.</text>
</comment>